<evidence type="ECO:0000313" key="3">
    <source>
        <dbReference type="Proteomes" id="UP000095131"/>
    </source>
</evidence>
<evidence type="ECO:0000313" key="1">
    <source>
        <dbReference type="EMBL" id="ODS04727.1"/>
    </source>
</evidence>
<protein>
    <submittedName>
        <fullName evidence="2">Uncharacterized protein</fullName>
    </submittedName>
</protein>
<name>A0A1E3WFY5_9VIBR</name>
<reference evidence="2 3" key="1">
    <citation type="submission" date="2016-08" db="EMBL/GenBank/DDBJ databases">
        <title>Genome sequencing of Vibrio scophthalmi strain FP3289, an isolated from Paralichthys olivaceus.</title>
        <authorList>
            <person name="Han H.-J."/>
        </authorList>
    </citation>
    <scope>NUCLEOTIDE SEQUENCE [LARGE SCALE GENOMIC DNA]</scope>
    <source>
        <strain evidence="2 3">FP3289</strain>
    </source>
</reference>
<evidence type="ECO:0000313" key="2">
    <source>
        <dbReference type="EMBL" id="ODS04735.1"/>
    </source>
</evidence>
<proteinExistence type="predicted"/>
<dbReference type="RefSeq" id="WP_069447861.1">
    <property type="nucleotide sequence ID" value="NZ_MDCJ01000007.1"/>
</dbReference>
<organism evidence="2 3">
    <name type="scientific">Vibrio scophthalmi</name>
    <dbReference type="NCBI Taxonomy" id="45658"/>
    <lineage>
        <taxon>Bacteria</taxon>
        <taxon>Pseudomonadati</taxon>
        <taxon>Pseudomonadota</taxon>
        <taxon>Gammaproteobacteria</taxon>
        <taxon>Vibrionales</taxon>
        <taxon>Vibrionaceae</taxon>
        <taxon>Vibrio</taxon>
    </lineage>
</organism>
<dbReference type="AlphaFoldDB" id="A0A1E3WFY5"/>
<accession>A0A1E3WFY5</accession>
<sequence>MQLDKALLLIKTVAQENNYQFEKGEGNFWELYINRNHGVSYGLTCSSSDYIEVCHWEGEQYGDGEYGRAIYSLRCMSDVVRFCNMIICGEELRAKR</sequence>
<comment type="caution">
    <text evidence="2">The sequence shown here is derived from an EMBL/GenBank/DDBJ whole genome shotgun (WGS) entry which is preliminary data.</text>
</comment>
<gene>
    <name evidence="1" type="ORF">VSF3289_03866</name>
    <name evidence="2" type="ORF">VSF3289_03874</name>
</gene>
<dbReference type="EMBL" id="MDCJ01000007">
    <property type="protein sequence ID" value="ODS04727.1"/>
    <property type="molecule type" value="Genomic_DNA"/>
</dbReference>
<dbReference type="Proteomes" id="UP000095131">
    <property type="component" value="Unassembled WGS sequence"/>
</dbReference>
<dbReference type="EMBL" id="MDCJ01000007">
    <property type="protein sequence ID" value="ODS04735.1"/>
    <property type="molecule type" value="Genomic_DNA"/>
</dbReference>